<dbReference type="Proteomes" id="UP000184394">
    <property type="component" value="Unassembled WGS sequence"/>
</dbReference>
<reference evidence="2 3" key="1">
    <citation type="submission" date="2016-11" db="EMBL/GenBank/DDBJ databases">
        <authorList>
            <person name="Jaros S."/>
            <person name="Januszkiewicz K."/>
            <person name="Wedrychowicz H."/>
        </authorList>
    </citation>
    <scope>NUCLEOTIDE SEQUENCE [LARGE SCALE GENOMIC DNA]</scope>
    <source>
        <strain evidence="2 3">Y1</strain>
    </source>
</reference>
<dbReference type="AlphaFoldDB" id="A0A1M7LH56"/>
<gene>
    <name evidence="2" type="ORF">SAMN04487860_11366</name>
</gene>
<dbReference type="EMBL" id="FRCT01000013">
    <property type="protein sequence ID" value="SHM77332.1"/>
    <property type="molecule type" value="Genomic_DNA"/>
</dbReference>
<dbReference type="OrthoDB" id="1817824at2"/>
<dbReference type="PROSITE" id="PS51257">
    <property type="entry name" value="PROKAR_LIPOPROTEIN"/>
    <property type="match status" value="1"/>
</dbReference>
<evidence type="ECO:0000313" key="3">
    <source>
        <dbReference type="Proteomes" id="UP000184394"/>
    </source>
</evidence>
<protein>
    <submittedName>
        <fullName evidence="2">Uncharacterized protein</fullName>
    </submittedName>
</protein>
<organism evidence="2 3">
    <name type="scientific">Ruminococcus flavefaciens</name>
    <dbReference type="NCBI Taxonomy" id="1265"/>
    <lineage>
        <taxon>Bacteria</taxon>
        <taxon>Bacillati</taxon>
        <taxon>Bacillota</taxon>
        <taxon>Clostridia</taxon>
        <taxon>Eubacteriales</taxon>
        <taxon>Oscillospiraceae</taxon>
        <taxon>Ruminococcus</taxon>
    </lineage>
</organism>
<feature type="compositionally biased region" description="Low complexity" evidence="1">
    <location>
        <begin position="27"/>
        <end position="45"/>
    </location>
</feature>
<name>A0A1M7LH56_RUMFL</name>
<proteinExistence type="predicted"/>
<dbReference type="RefSeq" id="WP_072951914.1">
    <property type="nucleotide sequence ID" value="NZ_FRCT01000013.1"/>
</dbReference>
<accession>A0A1M7LH56</accession>
<evidence type="ECO:0000313" key="2">
    <source>
        <dbReference type="EMBL" id="SHM77332.1"/>
    </source>
</evidence>
<evidence type="ECO:0000256" key="1">
    <source>
        <dbReference type="SAM" id="MobiDB-lite"/>
    </source>
</evidence>
<sequence length="258" mass="29058">MKKVIAISCLAALMLTGCTKPNNNNDTESTTAAATTEAETTTEAVTTEEKTTTEAVTVLKEPDTEPLTEPFTESEETIKQRREMFYADVRPMLKLYFDKLLEGNGGHAYMEYTFYDVDKCTVPEVIIKEGNSEAEFTIHVFREDGFDGMYQIGEFGGGHTALCYDADTDKLVLAWAQMGAMNISSLDMVDYKLKEVTSDEKKLAPDEEIDDILAEENIKKLAYISVYKPDEESAGYSIIHHADGTEERKEELYFEFFE</sequence>
<feature type="region of interest" description="Disordered" evidence="1">
    <location>
        <begin position="19"/>
        <end position="53"/>
    </location>
</feature>